<name>A0A8D8HGV1_CULPI</name>
<proteinExistence type="predicted"/>
<sequence length="131" mass="13791">MARPAAGANDDHARSAVQHPALPRARLADGPGQRRQGKRRLERGRLAPPHRPDGQPAQAVHPRRGAAAAPNLHPVGTVQRMPTAGGRDRVRAAAAIQVVLEAQAGRSDGQDCRVVAGADERKAGPVRRRGG</sequence>
<organism evidence="2">
    <name type="scientific">Culex pipiens</name>
    <name type="common">House mosquito</name>
    <dbReference type="NCBI Taxonomy" id="7175"/>
    <lineage>
        <taxon>Eukaryota</taxon>
        <taxon>Metazoa</taxon>
        <taxon>Ecdysozoa</taxon>
        <taxon>Arthropoda</taxon>
        <taxon>Hexapoda</taxon>
        <taxon>Insecta</taxon>
        <taxon>Pterygota</taxon>
        <taxon>Neoptera</taxon>
        <taxon>Endopterygota</taxon>
        <taxon>Diptera</taxon>
        <taxon>Nematocera</taxon>
        <taxon>Culicoidea</taxon>
        <taxon>Culicidae</taxon>
        <taxon>Culicinae</taxon>
        <taxon>Culicini</taxon>
        <taxon>Culex</taxon>
        <taxon>Culex</taxon>
    </lineage>
</organism>
<feature type="region of interest" description="Disordered" evidence="1">
    <location>
        <begin position="1"/>
        <end position="86"/>
    </location>
</feature>
<dbReference type="EMBL" id="HBUE01211511">
    <property type="protein sequence ID" value="CAG6534688.1"/>
    <property type="molecule type" value="Transcribed_RNA"/>
</dbReference>
<reference evidence="2" key="1">
    <citation type="submission" date="2021-05" db="EMBL/GenBank/DDBJ databases">
        <authorList>
            <person name="Alioto T."/>
            <person name="Alioto T."/>
            <person name="Gomez Garrido J."/>
        </authorList>
    </citation>
    <scope>NUCLEOTIDE SEQUENCE</scope>
</reference>
<dbReference type="AlphaFoldDB" id="A0A8D8HGV1"/>
<dbReference type="EMBL" id="HBUE01317946">
    <property type="protein sequence ID" value="CAG6586636.1"/>
    <property type="molecule type" value="Transcribed_RNA"/>
</dbReference>
<evidence type="ECO:0000256" key="1">
    <source>
        <dbReference type="SAM" id="MobiDB-lite"/>
    </source>
</evidence>
<protein>
    <submittedName>
        <fullName evidence="2">(northern house mosquito) hypothetical protein</fullName>
    </submittedName>
</protein>
<evidence type="ECO:0000313" key="2">
    <source>
        <dbReference type="EMBL" id="CAG6534688.1"/>
    </source>
</evidence>
<accession>A0A8D8HGV1</accession>